<evidence type="ECO:0000313" key="2">
    <source>
        <dbReference type="Proteomes" id="UP000673383"/>
    </source>
</evidence>
<dbReference type="RefSeq" id="WP_026192888.1">
    <property type="nucleotide sequence ID" value="NZ_JAFICZ010000001.1"/>
</dbReference>
<name>A0A4Y3ZB49_BRAEL</name>
<organism evidence="1 2">
    <name type="scientific">Bradyrhizobium elkanii</name>
    <dbReference type="NCBI Taxonomy" id="29448"/>
    <lineage>
        <taxon>Bacteria</taxon>
        <taxon>Pseudomonadati</taxon>
        <taxon>Pseudomonadota</taxon>
        <taxon>Alphaproteobacteria</taxon>
        <taxon>Hyphomicrobiales</taxon>
        <taxon>Nitrobacteraceae</taxon>
        <taxon>Bradyrhizobium</taxon>
    </lineage>
</organism>
<dbReference type="EMBL" id="JAFICZ010000001">
    <property type="protein sequence ID" value="MBP1296600.1"/>
    <property type="molecule type" value="Genomic_DNA"/>
</dbReference>
<comment type="caution">
    <text evidence="1">The sequence shown here is derived from an EMBL/GenBank/DDBJ whole genome shotgun (WGS) entry which is preliminary data.</text>
</comment>
<dbReference type="Proteomes" id="UP000673383">
    <property type="component" value="Unassembled WGS sequence"/>
</dbReference>
<gene>
    <name evidence="1" type="ORF">JOH49_006353</name>
</gene>
<proteinExistence type="predicted"/>
<reference evidence="1" key="1">
    <citation type="submission" date="2021-02" db="EMBL/GenBank/DDBJ databases">
        <title>Genomic Encyclopedia of Type Strains, Phase IV (KMG-V): Genome sequencing to study the core and pangenomes of soil and plant-associated prokaryotes.</title>
        <authorList>
            <person name="Whitman W."/>
        </authorList>
    </citation>
    <scope>NUCLEOTIDE SEQUENCE</scope>
    <source>
        <strain evidence="1">USDA 406</strain>
    </source>
</reference>
<protein>
    <submittedName>
        <fullName evidence="1">Uncharacterized protein</fullName>
    </submittedName>
</protein>
<sequence>MKRPLRIIRLRHEGIFRGQRQRFGRLRQQACSETNSSDAAEHFPEHDPTVEFIHIRHLVCCAETLLLSGGQHPDQADRSRSPVAPSSGISPGR</sequence>
<evidence type="ECO:0000313" key="1">
    <source>
        <dbReference type="EMBL" id="MBP1296600.1"/>
    </source>
</evidence>
<dbReference type="AlphaFoldDB" id="A0A4Y3ZB49"/>
<accession>A0A4Y3ZB49</accession>